<dbReference type="PANTHER" id="PTHR30570">
    <property type="entry name" value="PERIPLASMIC PHOSPHATE BINDING COMPONENT OF PHOSPHATE ABC TRANSPORTER"/>
    <property type="match status" value="1"/>
</dbReference>
<dbReference type="RefSeq" id="WP_086334159.1">
    <property type="nucleotide sequence ID" value="NZ_CP018791.1"/>
</dbReference>
<gene>
    <name evidence="4" type="primary">pstS</name>
    <name evidence="4" type="ORF">CVIC8964_1687</name>
</gene>
<feature type="domain" description="PBP" evidence="3">
    <location>
        <begin position="21"/>
        <end position="139"/>
    </location>
</feature>
<accession>A0A1X9T3H7</accession>
<dbReference type="PANTHER" id="PTHR30570:SF1">
    <property type="entry name" value="PHOSPHATE-BINDING PROTEIN PSTS"/>
    <property type="match status" value="1"/>
</dbReference>
<organism evidence="4 5">
    <name type="scientific">Campylobacter vicugnae</name>
    <dbReference type="NCBI Taxonomy" id="1660076"/>
    <lineage>
        <taxon>Bacteria</taxon>
        <taxon>Pseudomonadati</taxon>
        <taxon>Campylobacterota</taxon>
        <taxon>Epsilonproteobacteria</taxon>
        <taxon>Campylobacterales</taxon>
        <taxon>Campylobacteraceae</taxon>
        <taxon>Campylobacter</taxon>
    </lineage>
</organism>
<feature type="chain" id="PRO_5012349661" evidence="2">
    <location>
        <begin position="22"/>
        <end position="276"/>
    </location>
</feature>
<proteinExistence type="predicted"/>
<feature type="signal peptide" evidence="2">
    <location>
        <begin position="1"/>
        <end position="21"/>
    </location>
</feature>
<dbReference type="InterPro" id="IPR050811">
    <property type="entry name" value="Phosphate_ABC_transporter"/>
</dbReference>
<feature type="domain" description="PBP" evidence="3">
    <location>
        <begin position="160"/>
        <end position="274"/>
    </location>
</feature>
<dbReference type="Pfam" id="PF12849">
    <property type="entry name" value="PBP_like_2"/>
    <property type="match status" value="2"/>
</dbReference>
<evidence type="ECO:0000313" key="4">
    <source>
        <dbReference type="EMBL" id="ARR03055.1"/>
    </source>
</evidence>
<keyword evidence="1 2" id="KW-0732">Signal</keyword>
<evidence type="ECO:0000256" key="1">
    <source>
        <dbReference type="ARBA" id="ARBA00022729"/>
    </source>
</evidence>
<dbReference type="SUPFAM" id="SSF53850">
    <property type="entry name" value="Periplasmic binding protein-like II"/>
    <property type="match status" value="2"/>
</dbReference>
<dbReference type="AlphaFoldDB" id="A0A1X9T3H7"/>
<evidence type="ECO:0000256" key="2">
    <source>
        <dbReference type="SAM" id="SignalP"/>
    </source>
</evidence>
<name>A0A1X9T3H7_9BACT</name>
<sequence>MFKKYLVALFVLCGLSSSLMAENIYPISREMGSGTRGAFVDIFDVKKQIGNKKIDATSKKAEVTNSTGVMITTVANSKNAIGYISLGSLNDTVKAVKIDGVTPSVENVNNKSYTVFRPFNLAVSSNNELVNDFLAYIGSNLSKNIIQKAGYIAIYDNEFSSTKPSGKIVVAGSSSITPLMEKLKEGYKLVNPNATIEIQQSDSTTGINSAIEKIADIAMVSREFKDNELKSGLKTQILALDGLAVIVNKENSINSLSKESVKKIFTGEITDWNRVK</sequence>
<dbReference type="OrthoDB" id="9783488at2"/>
<reference evidence="4 5" key="1">
    <citation type="journal article" date="2017" name="Genome Biol. Evol.">
        <title>Comparative Genomic Analysis Identifies a Campylobacter Clade Deficient in Selenium Metabolism.</title>
        <authorList>
            <person name="Miller W.G."/>
            <person name="Yee E."/>
            <person name="Lopes B.S."/>
            <person name="Chapman M.H."/>
            <person name="Huynh S."/>
            <person name="Bono J.L."/>
            <person name="Parker C.T."/>
            <person name="Strachan N.J.C."/>
            <person name="Forbes K.J."/>
        </authorList>
    </citation>
    <scope>NUCLEOTIDE SEQUENCE [LARGE SCALE GENOMIC DNA]</scope>
    <source>
        <strain evidence="4 5">RM8964</strain>
    </source>
</reference>
<dbReference type="Gene3D" id="3.40.190.10">
    <property type="entry name" value="Periplasmic binding protein-like II"/>
    <property type="match status" value="2"/>
</dbReference>
<evidence type="ECO:0000313" key="5">
    <source>
        <dbReference type="Proteomes" id="UP000194265"/>
    </source>
</evidence>
<dbReference type="STRING" id="1660074.CVIC8964_1687"/>
<dbReference type="InterPro" id="IPR024370">
    <property type="entry name" value="PBP_domain"/>
</dbReference>
<dbReference type="Proteomes" id="UP000194265">
    <property type="component" value="Chromosome"/>
</dbReference>
<dbReference type="EMBL" id="CP018791">
    <property type="protein sequence ID" value="ARR03055.1"/>
    <property type="molecule type" value="Genomic_DNA"/>
</dbReference>
<evidence type="ECO:0000259" key="3">
    <source>
        <dbReference type="Pfam" id="PF12849"/>
    </source>
</evidence>
<protein>
    <submittedName>
        <fullName evidence="4">Phosphate ABC transporter, periplasmic phosphate-binding protein</fullName>
    </submittedName>
</protein>